<evidence type="ECO:0000313" key="7">
    <source>
        <dbReference type="Proteomes" id="UP000549394"/>
    </source>
</evidence>
<keyword evidence="2" id="KW-0963">Cytoplasm</keyword>
<reference evidence="6 7" key="1">
    <citation type="submission" date="2020-08" db="EMBL/GenBank/DDBJ databases">
        <authorList>
            <person name="Hejnol A."/>
        </authorList>
    </citation>
    <scope>NUCLEOTIDE SEQUENCE [LARGE SCALE GENOMIC DNA]</scope>
</reference>
<dbReference type="InterPro" id="IPR004148">
    <property type="entry name" value="BAR_dom"/>
</dbReference>
<evidence type="ECO:0000313" key="6">
    <source>
        <dbReference type="EMBL" id="CAD5122499.1"/>
    </source>
</evidence>
<gene>
    <name evidence="6" type="ORF">DGYR_LOCUS10301</name>
</gene>
<dbReference type="SUPFAM" id="SSF103657">
    <property type="entry name" value="BAR/IMD domain-like"/>
    <property type="match status" value="1"/>
</dbReference>
<feature type="domain" description="BAR" evidence="5">
    <location>
        <begin position="11"/>
        <end position="232"/>
    </location>
</feature>
<dbReference type="GO" id="GO:0015629">
    <property type="term" value="C:actin cytoskeleton"/>
    <property type="evidence" value="ECO:0007669"/>
    <property type="project" value="TreeGrafter"/>
</dbReference>
<evidence type="ECO:0000256" key="2">
    <source>
        <dbReference type="ARBA" id="ARBA00022490"/>
    </source>
</evidence>
<evidence type="ECO:0000256" key="1">
    <source>
        <dbReference type="ARBA" id="ARBA00004245"/>
    </source>
</evidence>
<organism evidence="6 7">
    <name type="scientific">Dimorphilus gyrociliatus</name>
    <dbReference type="NCBI Taxonomy" id="2664684"/>
    <lineage>
        <taxon>Eukaryota</taxon>
        <taxon>Metazoa</taxon>
        <taxon>Spiralia</taxon>
        <taxon>Lophotrochozoa</taxon>
        <taxon>Annelida</taxon>
        <taxon>Polychaeta</taxon>
        <taxon>Polychaeta incertae sedis</taxon>
        <taxon>Dinophilidae</taxon>
        <taxon>Dimorphilus</taxon>
    </lineage>
</organism>
<dbReference type="Proteomes" id="UP000549394">
    <property type="component" value="Unassembled WGS sequence"/>
</dbReference>
<comment type="caution">
    <text evidence="6">The sequence shown here is derived from an EMBL/GenBank/DDBJ whole genome shotgun (WGS) entry which is preliminary data.</text>
</comment>
<dbReference type="SMART" id="SM00721">
    <property type="entry name" value="BAR"/>
    <property type="match status" value="1"/>
</dbReference>
<dbReference type="GO" id="GO:0005737">
    <property type="term" value="C:cytoplasm"/>
    <property type="evidence" value="ECO:0007669"/>
    <property type="project" value="InterPro"/>
</dbReference>
<dbReference type="EMBL" id="CAJFCJ010000017">
    <property type="protein sequence ID" value="CAD5122499.1"/>
    <property type="molecule type" value="Genomic_DNA"/>
</dbReference>
<dbReference type="GO" id="GO:0051666">
    <property type="term" value="P:actin cortical patch localization"/>
    <property type="evidence" value="ECO:0007669"/>
    <property type="project" value="InterPro"/>
</dbReference>
<evidence type="ECO:0000259" key="5">
    <source>
        <dbReference type="PROSITE" id="PS51021"/>
    </source>
</evidence>
<dbReference type="GO" id="GO:0006897">
    <property type="term" value="P:endocytosis"/>
    <property type="evidence" value="ECO:0007669"/>
    <property type="project" value="InterPro"/>
</dbReference>
<dbReference type="AlphaFoldDB" id="A0A7I8W6S9"/>
<evidence type="ECO:0000256" key="3">
    <source>
        <dbReference type="ARBA" id="ARBA00023212"/>
    </source>
</evidence>
<dbReference type="Pfam" id="PF03114">
    <property type="entry name" value="BAR"/>
    <property type="match status" value="1"/>
</dbReference>
<evidence type="ECO:0000256" key="4">
    <source>
        <dbReference type="SAM" id="Coils"/>
    </source>
</evidence>
<dbReference type="InterPro" id="IPR027267">
    <property type="entry name" value="AH/BAR_dom_sf"/>
</dbReference>
<keyword evidence="3" id="KW-0206">Cytoskeleton</keyword>
<dbReference type="OrthoDB" id="446293at2759"/>
<accession>A0A7I8W6S9</accession>
<keyword evidence="7" id="KW-1185">Reference proteome</keyword>
<dbReference type="PROSITE" id="PS51021">
    <property type="entry name" value="BAR"/>
    <property type="match status" value="1"/>
</dbReference>
<keyword evidence="4" id="KW-0175">Coiled coil</keyword>
<dbReference type="Gene3D" id="1.20.1270.60">
    <property type="entry name" value="Arfaptin homology (AH) domain/BAR domain"/>
    <property type="match status" value="1"/>
</dbReference>
<dbReference type="PANTHER" id="PTHR47174:SF3">
    <property type="entry name" value="BRIDGING INTEGRATOR 3"/>
    <property type="match status" value="1"/>
</dbReference>
<sequence>MSWNPFQKHVIMPRTNAISKMEEKEFEKEVRRIEMLQENSRKLYKDMKNVQEALSDQSKIESKLANEMSSSGRDNDELKVLFDAWYAQVTILTSLTGEQVTNIQKTFTEPMKKFTQYFPSTLQAISKRNQSLFEYSKCFSKVEKYQGRERTGSNVVKLENSKRMMDKCRKEYETQQKILKLSLPQFYETRVDYVRPSLHSFIQNRLNYATEAHKRYEQAANSICVIIPSDEDCIEGIEKNLCDIKALSITADD</sequence>
<dbReference type="PANTHER" id="PTHR47174">
    <property type="entry name" value="BRIDGING INTEGRATOR 3"/>
    <property type="match status" value="1"/>
</dbReference>
<feature type="coiled-coil region" evidence="4">
    <location>
        <begin position="19"/>
        <end position="53"/>
    </location>
</feature>
<dbReference type="GO" id="GO:0008289">
    <property type="term" value="F:lipid binding"/>
    <property type="evidence" value="ECO:0007669"/>
    <property type="project" value="TreeGrafter"/>
</dbReference>
<protein>
    <submittedName>
        <fullName evidence="6">DgyrCDS10923</fullName>
    </submittedName>
</protein>
<proteinExistence type="predicted"/>
<comment type="subcellular location">
    <subcellularLocation>
        <location evidence="1">Cytoplasm</location>
        <location evidence="1">Cytoskeleton</location>
    </subcellularLocation>
</comment>
<dbReference type="InterPro" id="IPR046982">
    <property type="entry name" value="BIN3/RVS161-like"/>
</dbReference>
<dbReference type="GO" id="GO:0097320">
    <property type="term" value="P:plasma membrane tubulation"/>
    <property type="evidence" value="ECO:0007669"/>
    <property type="project" value="TreeGrafter"/>
</dbReference>
<name>A0A7I8W6S9_9ANNE</name>